<dbReference type="EMBL" id="BJVC01000003">
    <property type="protein sequence ID" value="GEL02529.1"/>
    <property type="molecule type" value="Genomic_DNA"/>
</dbReference>
<evidence type="ECO:0000259" key="2">
    <source>
        <dbReference type="Pfam" id="PF02954"/>
    </source>
</evidence>
<dbReference type="GO" id="GO:0043565">
    <property type="term" value="F:sequence-specific DNA binding"/>
    <property type="evidence" value="ECO:0007669"/>
    <property type="project" value="InterPro"/>
</dbReference>
<sequence length="331" mass="35393">MAGPAAGRDSLRSDGHNAASPGIWSGGLPESWLYESWARCQVQHCLPAPARVIGPVLCQAELRQAKQRMGRMLGVALEVLEHLSGLVVPFGYVALLCDADGVVLAHRAPASLERRCRRWNLHAGAIWSEDLVGTNGVGTCLVEGRPVTVHEVQHWSAALHRLTCCAAPFYGADGRIAGAFNVTMPHPGARLAECRVLEALLAEAARRFEMTTFCSVHEGRDITLLAAAQRLSTPMIARDSSGRIVGASYAARHHPSPGERDVAAGSSDRLALSAPDVRLPDFDRAARAVIRDALAMSSGKVAPAARLLGISRATLYRRMSALELGRNHEGG</sequence>
<dbReference type="InterPro" id="IPR002197">
    <property type="entry name" value="HTH_Fis"/>
</dbReference>
<evidence type="ECO:0000313" key="3">
    <source>
        <dbReference type="EMBL" id="GEL02529.1"/>
    </source>
</evidence>
<dbReference type="Proteomes" id="UP000321405">
    <property type="component" value="Unassembled WGS sequence"/>
</dbReference>
<dbReference type="Gene3D" id="1.10.10.60">
    <property type="entry name" value="Homeodomain-like"/>
    <property type="match status" value="1"/>
</dbReference>
<dbReference type="Gene3D" id="3.30.450.40">
    <property type="match status" value="1"/>
</dbReference>
<dbReference type="SUPFAM" id="SSF46689">
    <property type="entry name" value="Homeodomain-like"/>
    <property type="match status" value="1"/>
</dbReference>
<evidence type="ECO:0000259" key="1">
    <source>
        <dbReference type="Pfam" id="PF01590"/>
    </source>
</evidence>
<dbReference type="PRINTS" id="PR01590">
    <property type="entry name" value="HTHFIS"/>
</dbReference>
<evidence type="ECO:0000313" key="4">
    <source>
        <dbReference type="Proteomes" id="UP000321405"/>
    </source>
</evidence>
<feature type="domain" description="GAF" evidence="1">
    <location>
        <begin position="93"/>
        <end position="206"/>
    </location>
</feature>
<dbReference type="OrthoDB" id="9805953at2"/>
<dbReference type="SUPFAM" id="SSF55781">
    <property type="entry name" value="GAF domain-like"/>
    <property type="match status" value="1"/>
</dbReference>
<organism evidence="3 4">
    <name type="scientific">Swaminathania salitolerans</name>
    <dbReference type="NCBI Taxonomy" id="182838"/>
    <lineage>
        <taxon>Bacteria</taxon>
        <taxon>Pseudomonadati</taxon>
        <taxon>Pseudomonadota</taxon>
        <taxon>Alphaproteobacteria</taxon>
        <taxon>Acetobacterales</taxon>
        <taxon>Acetobacteraceae</taxon>
        <taxon>Swaminathania</taxon>
    </lineage>
</organism>
<proteinExistence type="predicted"/>
<dbReference type="InterPro" id="IPR009057">
    <property type="entry name" value="Homeodomain-like_sf"/>
</dbReference>
<dbReference type="InterPro" id="IPR003018">
    <property type="entry name" value="GAF"/>
</dbReference>
<comment type="caution">
    <text evidence="3">The sequence shown here is derived from an EMBL/GenBank/DDBJ whole genome shotgun (WGS) entry which is preliminary data.</text>
</comment>
<keyword evidence="4" id="KW-1185">Reference proteome</keyword>
<dbReference type="InterPro" id="IPR029016">
    <property type="entry name" value="GAF-like_dom_sf"/>
</dbReference>
<dbReference type="Pfam" id="PF01590">
    <property type="entry name" value="GAF"/>
    <property type="match status" value="1"/>
</dbReference>
<gene>
    <name evidence="3" type="ORF">SSA02_16920</name>
</gene>
<dbReference type="Pfam" id="PF02954">
    <property type="entry name" value="HTH_8"/>
    <property type="match status" value="1"/>
</dbReference>
<dbReference type="AlphaFoldDB" id="A0A511BQC0"/>
<reference evidence="3 4" key="1">
    <citation type="submission" date="2019-07" db="EMBL/GenBank/DDBJ databases">
        <title>Whole genome shotgun sequence of Swaminathania salitolerans NBRC 104436.</title>
        <authorList>
            <person name="Hosoyama A."/>
            <person name="Uohara A."/>
            <person name="Ohji S."/>
            <person name="Ichikawa N."/>
        </authorList>
    </citation>
    <scope>NUCLEOTIDE SEQUENCE [LARGE SCALE GENOMIC DNA]</scope>
    <source>
        <strain evidence="3 4">NBRC 104436</strain>
    </source>
</reference>
<dbReference type="RefSeq" id="WP_147093597.1">
    <property type="nucleotide sequence ID" value="NZ_BJVC01000003.1"/>
</dbReference>
<name>A0A511BQC0_9PROT</name>
<feature type="domain" description="DNA binding HTH" evidence="2">
    <location>
        <begin position="287"/>
        <end position="320"/>
    </location>
</feature>
<protein>
    <submittedName>
        <fullName evidence="3">Fis family transcriptional regulator</fullName>
    </submittedName>
</protein>
<accession>A0A511BQC0</accession>